<dbReference type="Pfam" id="PF09724">
    <property type="entry name" value="Dcc1"/>
    <property type="match status" value="1"/>
</dbReference>
<dbReference type="PANTHER" id="PTHR13395">
    <property type="entry name" value="SISTER CHROMATID COHESION PROTEIN DCC1-RELATED"/>
    <property type="match status" value="1"/>
</dbReference>
<name>W7HQI3_9PEZI</name>
<dbReference type="GO" id="GO:0034088">
    <property type="term" value="P:maintenance of mitotic sister chromatid cohesion"/>
    <property type="evidence" value="ECO:0007669"/>
    <property type="project" value="TreeGrafter"/>
</dbReference>
<keyword evidence="4" id="KW-1185">Reference proteome</keyword>
<evidence type="ECO:0000313" key="3">
    <source>
        <dbReference type="EMBL" id="EWC45424.1"/>
    </source>
</evidence>
<dbReference type="HOGENOM" id="CLU_054802_0_0_1"/>
<evidence type="ECO:0000256" key="2">
    <source>
        <dbReference type="ARBA" id="ARBA00022705"/>
    </source>
</evidence>
<evidence type="ECO:0000313" key="4">
    <source>
        <dbReference type="Proteomes" id="UP000024837"/>
    </source>
</evidence>
<dbReference type="EMBL" id="KI966427">
    <property type="protein sequence ID" value="EWC45424.1"/>
    <property type="molecule type" value="Genomic_DNA"/>
</dbReference>
<comment type="similarity">
    <text evidence="1">Belongs to the DCC1 family.</text>
</comment>
<evidence type="ECO:0000256" key="1">
    <source>
        <dbReference type="ARBA" id="ARBA00007017"/>
    </source>
</evidence>
<reference evidence="3 4" key="1">
    <citation type="submission" date="2013-05" db="EMBL/GenBank/DDBJ databases">
        <title>Drechslerella stenobrocha genome reveals carnivorous origination and mechanical trapping mechanism of predatory fungi.</title>
        <authorList>
            <person name="Liu X."/>
            <person name="Zhang W."/>
            <person name="Liu K."/>
        </authorList>
    </citation>
    <scope>NUCLEOTIDE SEQUENCE [LARGE SCALE GENOMIC DNA]</scope>
    <source>
        <strain evidence="3 4">248</strain>
    </source>
</reference>
<protein>
    <recommendedName>
        <fullName evidence="5">Sister chromatid cohesion protein Dcc1</fullName>
    </recommendedName>
</protein>
<dbReference type="GO" id="GO:0031390">
    <property type="term" value="C:Ctf18 RFC-like complex"/>
    <property type="evidence" value="ECO:0007669"/>
    <property type="project" value="InterPro"/>
</dbReference>
<dbReference type="PANTHER" id="PTHR13395:SF6">
    <property type="entry name" value="SISTER CHROMATID COHESION PROTEIN DCC1"/>
    <property type="match status" value="1"/>
</dbReference>
<organism evidence="3 4">
    <name type="scientific">Drechslerella stenobrocha 248</name>
    <dbReference type="NCBI Taxonomy" id="1043628"/>
    <lineage>
        <taxon>Eukaryota</taxon>
        <taxon>Fungi</taxon>
        <taxon>Dikarya</taxon>
        <taxon>Ascomycota</taxon>
        <taxon>Pezizomycotina</taxon>
        <taxon>Orbiliomycetes</taxon>
        <taxon>Orbiliales</taxon>
        <taxon>Orbiliaceae</taxon>
        <taxon>Drechslerella</taxon>
    </lineage>
</organism>
<dbReference type="AlphaFoldDB" id="W7HQI3"/>
<accession>W7HQI3</accession>
<proteinExistence type="inferred from homology"/>
<dbReference type="OrthoDB" id="5199543at2759"/>
<dbReference type="GO" id="GO:0000785">
    <property type="term" value="C:chromatin"/>
    <property type="evidence" value="ECO:0007669"/>
    <property type="project" value="TreeGrafter"/>
</dbReference>
<dbReference type="GO" id="GO:0006260">
    <property type="term" value="P:DNA replication"/>
    <property type="evidence" value="ECO:0007669"/>
    <property type="project" value="UniProtKB-KW"/>
</dbReference>
<dbReference type="Proteomes" id="UP000024837">
    <property type="component" value="Unassembled WGS sequence"/>
</dbReference>
<dbReference type="InterPro" id="IPR019128">
    <property type="entry name" value="Dcc1"/>
</dbReference>
<sequence length="380" mass="40687">MSTQDDSRAIPFAFAHEQSPVRLLELPPSLLSLIENSTFKGSAPVLKIKAPPVVSSTDGSTATTSSSAIPPSAVLTTATETFTIRSVHSSNSIYILKPVLIPTVSEAAPNDDGDGDSDTEMVLSDLPPKPGMIVTSICSSHLELVPSKPNTELILRALLTEYTSPDTPLDLPSDAPSKSQIISDTPVSDAEFAQGWIDVTGFELNGKALRLSPASGLLIFRAAATIMYAAPDIGSAWRAEGVDFGDIIQAIDNDGELEEWPKEAVRAVMRGASETKKEVDGSIIYIFNASHAAAWVGKHLLLANPDKSFRESEFMNAWKEALPDDCIDHVDLKALDGIYTQSVLGVIRYIHGSAAVEAGVSSTASKKKKWHEKFAASKNR</sequence>
<evidence type="ECO:0008006" key="5">
    <source>
        <dbReference type="Google" id="ProtNLM"/>
    </source>
</evidence>
<dbReference type="GO" id="GO:0000775">
    <property type="term" value="C:chromosome, centromeric region"/>
    <property type="evidence" value="ECO:0007669"/>
    <property type="project" value="TreeGrafter"/>
</dbReference>
<keyword evidence="2" id="KW-0235">DNA replication</keyword>
<gene>
    <name evidence="3" type="ORF">DRE_00823</name>
</gene>